<sequence>MEGTTVIVTRTWRVATKRYVLAEGVRKLSGKGCFLRCSPLWLQAPALLSSVVTGSHYQDPLLEIAKAGDLYLLRIHRGLLWILEIRTAALSRLHESYTFFSVFPQSG</sequence>
<evidence type="ECO:0000313" key="1">
    <source>
        <dbReference type="EMBL" id="CAK6439186.1"/>
    </source>
</evidence>
<evidence type="ECO:0000313" key="2">
    <source>
        <dbReference type="Proteomes" id="UP001314169"/>
    </source>
</evidence>
<reference evidence="1" key="1">
    <citation type="submission" date="2023-12" db="EMBL/GenBank/DDBJ databases">
        <authorList>
            <person name="Brown T."/>
        </authorList>
    </citation>
    <scope>NUCLEOTIDE SEQUENCE</scope>
</reference>
<accession>A0ABN9ZLK5</accession>
<proteinExistence type="predicted"/>
<name>A0ABN9ZLK5_PIPNA</name>
<keyword evidence="2" id="KW-1185">Reference proteome</keyword>
<dbReference type="Proteomes" id="UP001314169">
    <property type="component" value="Chromosome 18"/>
</dbReference>
<dbReference type="EMBL" id="OY882875">
    <property type="protein sequence ID" value="CAK6439186.1"/>
    <property type="molecule type" value="Genomic_DNA"/>
</dbReference>
<organism evidence="1 2">
    <name type="scientific">Pipistrellus nathusii</name>
    <name type="common">Nathusius' pipistrelle</name>
    <dbReference type="NCBI Taxonomy" id="59473"/>
    <lineage>
        <taxon>Eukaryota</taxon>
        <taxon>Metazoa</taxon>
        <taxon>Chordata</taxon>
        <taxon>Craniata</taxon>
        <taxon>Vertebrata</taxon>
        <taxon>Euteleostomi</taxon>
        <taxon>Mammalia</taxon>
        <taxon>Eutheria</taxon>
        <taxon>Laurasiatheria</taxon>
        <taxon>Chiroptera</taxon>
        <taxon>Yangochiroptera</taxon>
        <taxon>Vespertilionidae</taxon>
        <taxon>Pipistrellus</taxon>
    </lineage>
</organism>
<gene>
    <name evidence="1" type="ORF">MPIPNATIZW_LOCUS7492</name>
</gene>
<protein>
    <submittedName>
        <fullName evidence="1">Uncharacterized protein</fullName>
    </submittedName>
</protein>